<keyword evidence="2" id="KW-1185">Reference proteome</keyword>
<sequence length="70" mass="7680">MMLRITPAFASFPPCSIDFSISFWAMSEITSPTIPRNNPNESMIIDKIPKMKPAIAFAFVLVFAAIGLSS</sequence>
<proteinExistence type="predicted"/>
<reference evidence="2" key="1">
    <citation type="submission" date="2016-10" db="EMBL/GenBank/DDBJ databases">
        <authorList>
            <person name="Varghese N."/>
            <person name="Submissions S."/>
        </authorList>
    </citation>
    <scope>NUCLEOTIDE SEQUENCE [LARGE SCALE GENOMIC DNA]</scope>
    <source>
        <strain evidence="2">CGMCC 1.10369</strain>
    </source>
</reference>
<dbReference type="AlphaFoldDB" id="A0A1H0D6Y2"/>
<protein>
    <submittedName>
        <fullName evidence="1">Uncharacterized protein</fullName>
    </submittedName>
</protein>
<name>A0A1H0D6Y2_9BACI</name>
<accession>A0A1H0D6Y2</accession>
<evidence type="ECO:0000313" key="2">
    <source>
        <dbReference type="Proteomes" id="UP000198778"/>
    </source>
</evidence>
<dbReference type="EMBL" id="FNIL01000002">
    <property type="protein sequence ID" value="SDN65913.1"/>
    <property type="molecule type" value="Genomic_DNA"/>
</dbReference>
<evidence type="ECO:0000313" key="1">
    <source>
        <dbReference type="EMBL" id="SDN65913.1"/>
    </source>
</evidence>
<dbReference type="Proteomes" id="UP000198778">
    <property type="component" value="Unassembled WGS sequence"/>
</dbReference>
<gene>
    <name evidence="1" type="ORF">SAMN04488053_102367</name>
</gene>
<organism evidence="1 2">
    <name type="scientific">Alkalicoccus daliensis</name>
    <dbReference type="NCBI Taxonomy" id="745820"/>
    <lineage>
        <taxon>Bacteria</taxon>
        <taxon>Bacillati</taxon>
        <taxon>Bacillota</taxon>
        <taxon>Bacilli</taxon>
        <taxon>Bacillales</taxon>
        <taxon>Bacillaceae</taxon>
        <taxon>Alkalicoccus</taxon>
    </lineage>
</organism>